<evidence type="ECO:0000313" key="3">
    <source>
        <dbReference type="Proteomes" id="UP001291309"/>
    </source>
</evidence>
<reference evidence="2 3" key="1">
    <citation type="submission" date="2023-12" db="EMBL/GenBank/DDBJ databases">
        <title>the genome sequence of Hyalangium sp. s54d21.</title>
        <authorList>
            <person name="Zhang X."/>
        </authorList>
    </citation>
    <scope>NUCLEOTIDE SEQUENCE [LARGE SCALE GENOMIC DNA]</scope>
    <source>
        <strain evidence="3">s54d21</strain>
    </source>
</reference>
<keyword evidence="3" id="KW-1185">Reference proteome</keyword>
<feature type="region of interest" description="Disordered" evidence="1">
    <location>
        <begin position="59"/>
        <end position="86"/>
    </location>
</feature>
<feature type="compositionally biased region" description="Basic and acidic residues" evidence="1">
    <location>
        <begin position="62"/>
        <end position="73"/>
    </location>
</feature>
<evidence type="ECO:0000256" key="1">
    <source>
        <dbReference type="SAM" id="MobiDB-lite"/>
    </source>
</evidence>
<dbReference type="RefSeq" id="WP_321551819.1">
    <property type="nucleotide sequence ID" value="NZ_JAXIVS010000028.1"/>
</dbReference>
<comment type="caution">
    <text evidence="2">The sequence shown here is derived from an EMBL/GenBank/DDBJ whole genome shotgun (WGS) entry which is preliminary data.</text>
</comment>
<name>A0ABU5HI15_9BACT</name>
<protein>
    <submittedName>
        <fullName evidence="2">Uncharacterized protein</fullName>
    </submittedName>
</protein>
<organism evidence="2 3">
    <name type="scientific">Hyalangium rubrum</name>
    <dbReference type="NCBI Taxonomy" id="3103134"/>
    <lineage>
        <taxon>Bacteria</taxon>
        <taxon>Pseudomonadati</taxon>
        <taxon>Myxococcota</taxon>
        <taxon>Myxococcia</taxon>
        <taxon>Myxococcales</taxon>
        <taxon>Cystobacterineae</taxon>
        <taxon>Archangiaceae</taxon>
        <taxon>Hyalangium</taxon>
    </lineage>
</organism>
<gene>
    <name evidence="2" type="ORF">SYV04_42355</name>
</gene>
<proteinExistence type="predicted"/>
<dbReference type="Proteomes" id="UP001291309">
    <property type="component" value="Unassembled WGS sequence"/>
</dbReference>
<accession>A0ABU5HI15</accession>
<evidence type="ECO:0000313" key="2">
    <source>
        <dbReference type="EMBL" id="MDY7233106.1"/>
    </source>
</evidence>
<sequence length="509" mass="55800">MPASTYDRIVIGAGTTAAVYLSFFPPREHEKVGVIGTPEPWAKRGHHQMGQPPPLLMLPLEEPDRPEGFDPHTSRTPLPSLDRPPQEPFLRSDRFARQIPLNARPDESMGQFANNKYRHAWVESVTWVIDRFKVSYRYAAGEKAGRTKYLYARQVIAASGPGPASQTQNYDEAAPLGVYHTGDGYLNEQVAVRGKAVAVEGGSATAAWSVEKALLGGANHVFWFTRPGEDKKGSKDLVELGAHGLARLVEARFSAAFPAGDRNLWLKRCPAITQIVGTLKAKWSTQEQRLILAFDSGLNVAVDQYVAAVGASETAPYLGELRNGLKAIVDTEGHLHPSGNAILGYTGHKGQLLVVGAGTFKMDPKKVDQHPKFYAQGNEYLPTAARPPEGIPTIIASIATLTRYLTGGGSRWLDINLGNFSDLDVHFSEGIARAFAQVALQMTHGFSLERVTQFLTDQVIGTRIMKSSPYGITLEEMIALYQNLRTMFQDGTHLQHLITAYSKRGAKKE</sequence>
<dbReference type="EMBL" id="JAXIVS010000028">
    <property type="protein sequence ID" value="MDY7233106.1"/>
    <property type="molecule type" value="Genomic_DNA"/>
</dbReference>